<dbReference type="PANTHER" id="PTHR30213">
    <property type="entry name" value="INNER MEMBRANE PROTEIN YHJD"/>
    <property type="match status" value="1"/>
</dbReference>
<comment type="subcellular location">
    <subcellularLocation>
        <location evidence="1">Cell membrane</location>
        <topology evidence="1">Multi-pass membrane protein</topology>
    </subcellularLocation>
</comment>
<name>A0ABX8SGV0_9ACTN</name>
<evidence type="ECO:0000256" key="3">
    <source>
        <dbReference type="ARBA" id="ARBA00022692"/>
    </source>
</evidence>
<protein>
    <submittedName>
        <fullName evidence="7">YihY/virulence factor BrkB family protein</fullName>
    </submittedName>
</protein>
<keyword evidence="3 6" id="KW-0812">Transmembrane</keyword>
<feature type="transmembrane region" description="Helical" evidence="6">
    <location>
        <begin position="259"/>
        <end position="284"/>
    </location>
</feature>
<feature type="transmembrane region" description="Helical" evidence="6">
    <location>
        <begin position="373"/>
        <end position="394"/>
    </location>
</feature>
<dbReference type="Proteomes" id="UP000824504">
    <property type="component" value="Chromosome"/>
</dbReference>
<feature type="transmembrane region" description="Helical" evidence="6">
    <location>
        <begin position="193"/>
        <end position="214"/>
    </location>
</feature>
<feature type="transmembrane region" description="Helical" evidence="6">
    <location>
        <begin position="148"/>
        <end position="173"/>
    </location>
</feature>
<evidence type="ECO:0000256" key="6">
    <source>
        <dbReference type="SAM" id="Phobius"/>
    </source>
</evidence>
<keyword evidence="5 6" id="KW-0472">Membrane</keyword>
<dbReference type="RefSeq" id="WP_219079814.1">
    <property type="nucleotide sequence ID" value="NZ_CP079216.1"/>
</dbReference>
<keyword evidence="8" id="KW-1185">Reference proteome</keyword>
<keyword evidence="4 6" id="KW-1133">Transmembrane helix</keyword>
<dbReference type="PANTHER" id="PTHR30213:SF1">
    <property type="entry name" value="INNER MEMBRANE PROTEIN YHJD"/>
    <property type="match status" value="1"/>
</dbReference>
<evidence type="ECO:0000313" key="7">
    <source>
        <dbReference type="EMBL" id="QXT61665.1"/>
    </source>
</evidence>
<feature type="transmembrane region" description="Helical" evidence="6">
    <location>
        <begin position="38"/>
        <end position="62"/>
    </location>
</feature>
<gene>
    <name evidence="7" type="ORF">KDB89_07535</name>
</gene>
<evidence type="ECO:0000256" key="2">
    <source>
        <dbReference type="ARBA" id="ARBA00022475"/>
    </source>
</evidence>
<dbReference type="EMBL" id="CP079216">
    <property type="protein sequence ID" value="QXT61665.1"/>
    <property type="molecule type" value="Genomic_DNA"/>
</dbReference>
<evidence type="ECO:0000256" key="5">
    <source>
        <dbReference type="ARBA" id="ARBA00023136"/>
    </source>
</evidence>
<feature type="transmembrane region" description="Helical" evidence="6">
    <location>
        <begin position="226"/>
        <end position="247"/>
    </location>
</feature>
<evidence type="ECO:0000313" key="8">
    <source>
        <dbReference type="Proteomes" id="UP000824504"/>
    </source>
</evidence>
<dbReference type="Pfam" id="PF03631">
    <property type="entry name" value="Virul_fac_BrkB"/>
    <property type="match status" value="1"/>
</dbReference>
<organism evidence="7 8">
    <name type="scientific">Tessaracoccus palaemonis</name>
    <dbReference type="NCBI Taxonomy" id="2829499"/>
    <lineage>
        <taxon>Bacteria</taxon>
        <taxon>Bacillati</taxon>
        <taxon>Actinomycetota</taxon>
        <taxon>Actinomycetes</taxon>
        <taxon>Propionibacteriales</taxon>
        <taxon>Propionibacteriaceae</taxon>
        <taxon>Tessaracoccus</taxon>
    </lineage>
</organism>
<sequence length="401" mass="43315">MKDWIARTIDRPVVAHAMSANTRYGQRLGAQFAAGVTYFSVLSLIPILMLTFSTLGLTLTVLRPDMLDQLKSYIDEQLGDANDLATALTSVIDQALSNWQSIGIVALFTAAYSGSKWAGNLKRAVRVMWSETFEDAIGKKNFVIELGVNLLIFLGLITCIGVGLGVSSIGTSFSTQVIAWLGWQDVPGIEPLVRIVAVLGTFVACWLLFAFLFIVMPNEPAAPRTWLFGTLIGALGATVLQSLVGILVRLMSGNVSAAIFGNIIIFMLLFNVLATLILMTASWVGTEKVWRGERADRRAERARALLDSPDPTKFIDVPASTVVAATPIGPTMRFAGRHNADELREPVTRVPEPDPDAYVRQGVARRGMQTNLAVGYGIGTATGLGLGALLISLLSRFSKRS</sequence>
<reference evidence="7 8" key="1">
    <citation type="submission" date="2021-07" db="EMBL/GenBank/DDBJ databases">
        <title>complete genome sequencing of Tessaracoccus sp.J1M15.</title>
        <authorList>
            <person name="Bae J.-W."/>
            <person name="Kim D.-y."/>
        </authorList>
    </citation>
    <scope>NUCLEOTIDE SEQUENCE [LARGE SCALE GENOMIC DNA]</scope>
    <source>
        <strain evidence="7 8">J1M15</strain>
    </source>
</reference>
<evidence type="ECO:0000256" key="1">
    <source>
        <dbReference type="ARBA" id="ARBA00004651"/>
    </source>
</evidence>
<proteinExistence type="predicted"/>
<dbReference type="InterPro" id="IPR017039">
    <property type="entry name" value="Virul_fac_BrkB"/>
</dbReference>
<evidence type="ECO:0000256" key="4">
    <source>
        <dbReference type="ARBA" id="ARBA00022989"/>
    </source>
</evidence>
<keyword evidence="2" id="KW-1003">Cell membrane</keyword>
<accession>A0ABX8SGV0</accession>